<gene>
    <name evidence="1" type="ORF">GCM10023323_01270</name>
</gene>
<dbReference type="RefSeq" id="WP_345625327.1">
    <property type="nucleotide sequence ID" value="NZ_BAABJR010000001.1"/>
</dbReference>
<proteinExistence type="predicted"/>
<accession>A0ABP9SWI5</accession>
<reference evidence="2" key="1">
    <citation type="journal article" date="2019" name="Int. J. Syst. Evol. Microbiol.">
        <title>The Global Catalogue of Microorganisms (GCM) 10K type strain sequencing project: providing services to taxonomists for standard genome sequencing and annotation.</title>
        <authorList>
            <consortium name="The Broad Institute Genomics Platform"/>
            <consortium name="The Broad Institute Genome Sequencing Center for Infectious Disease"/>
            <person name="Wu L."/>
            <person name="Ma J."/>
        </authorList>
    </citation>
    <scope>NUCLEOTIDE SEQUENCE [LARGE SCALE GENOMIC DNA]</scope>
    <source>
        <strain evidence="2">JCM 18306</strain>
    </source>
</reference>
<organism evidence="1 2">
    <name type="scientific">Streptomyces thinghirensis</name>
    <dbReference type="NCBI Taxonomy" id="551547"/>
    <lineage>
        <taxon>Bacteria</taxon>
        <taxon>Bacillati</taxon>
        <taxon>Actinomycetota</taxon>
        <taxon>Actinomycetes</taxon>
        <taxon>Kitasatosporales</taxon>
        <taxon>Streptomycetaceae</taxon>
        <taxon>Streptomyces</taxon>
    </lineage>
</organism>
<keyword evidence="2" id="KW-1185">Reference proteome</keyword>
<name>A0ABP9SWI5_9ACTN</name>
<protein>
    <submittedName>
        <fullName evidence="1">Uncharacterized protein</fullName>
    </submittedName>
</protein>
<evidence type="ECO:0000313" key="1">
    <source>
        <dbReference type="EMBL" id="GAA5203248.1"/>
    </source>
</evidence>
<evidence type="ECO:0000313" key="2">
    <source>
        <dbReference type="Proteomes" id="UP001499878"/>
    </source>
</evidence>
<comment type="caution">
    <text evidence="1">The sequence shown here is derived from an EMBL/GenBank/DDBJ whole genome shotgun (WGS) entry which is preliminary data.</text>
</comment>
<dbReference type="Proteomes" id="UP001499878">
    <property type="component" value="Unassembled WGS sequence"/>
</dbReference>
<sequence>MTVQDMAAVLADKEFLSEDVVRAVLADGGLGGSSKKVGVQEGLDILGRKNDVWLSFEQWYEGLDEGGRKYMDLMLEAALVGLVERTVEGSDVREYDKAAREILEAEGALELTDPQMIGPVSTAVTRTIIKQTIKKNCATKWAGC</sequence>
<dbReference type="EMBL" id="BAABJR010000001">
    <property type="protein sequence ID" value="GAA5203248.1"/>
    <property type="molecule type" value="Genomic_DNA"/>
</dbReference>